<dbReference type="GeneID" id="92073702"/>
<dbReference type="InterPro" id="IPR036673">
    <property type="entry name" value="Cyanovirin-N_sf"/>
</dbReference>
<proteinExistence type="predicted"/>
<evidence type="ECO:0000313" key="3">
    <source>
        <dbReference type="EMBL" id="KAK7959564.1"/>
    </source>
</evidence>
<dbReference type="SUPFAM" id="SSF51322">
    <property type="entry name" value="Cyanovirin-N"/>
    <property type="match status" value="1"/>
</dbReference>
<feature type="domain" description="Cyanovirin-N" evidence="2">
    <location>
        <begin position="33"/>
        <end position="129"/>
    </location>
</feature>
<reference evidence="3 4" key="1">
    <citation type="submission" date="2023-01" db="EMBL/GenBank/DDBJ databases">
        <title>Analysis of 21 Apiospora genomes using comparative genomics revels a genus with tremendous synthesis potential of carbohydrate active enzymes and secondary metabolites.</title>
        <authorList>
            <person name="Sorensen T."/>
        </authorList>
    </citation>
    <scope>NUCLEOTIDE SEQUENCE [LARGE SCALE GENOMIC DNA]</scope>
    <source>
        <strain evidence="3 4">CBS 24483</strain>
    </source>
</reference>
<gene>
    <name evidence="3" type="ORF">PG986_004418</name>
</gene>
<sequence>MKLFTQLLSLLELFLSVAADDTPPYGAPGGLQCRDIKLVDGPAIWASCPVNFNGTMIYLCGTMNINQCFANQDGFLAARENGGAANSCNNCQMSGTILQCDCLINTQTTLRQTSHIDTDVAIVNDGGGMKCYNQTAKIALC</sequence>
<dbReference type="InterPro" id="IPR011058">
    <property type="entry name" value="Cyanovirin-N"/>
</dbReference>
<evidence type="ECO:0000259" key="2">
    <source>
        <dbReference type="Pfam" id="PF08881"/>
    </source>
</evidence>
<dbReference type="Pfam" id="PF08881">
    <property type="entry name" value="CVNH"/>
    <property type="match status" value="1"/>
</dbReference>
<dbReference type="Proteomes" id="UP001391051">
    <property type="component" value="Unassembled WGS sequence"/>
</dbReference>
<keyword evidence="4" id="KW-1185">Reference proteome</keyword>
<accession>A0ABR1QMJ5</accession>
<protein>
    <recommendedName>
        <fullName evidence="2">Cyanovirin-N domain-containing protein</fullName>
    </recommendedName>
</protein>
<evidence type="ECO:0000313" key="4">
    <source>
        <dbReference type="Proteomes" id="UP001391051"/>
    </source>
</evidence>
<dbReference type="RefSeq" id="XP_066703267.1">
    <property type="nucleotide sequence ID" value="XM_066840640.1"/>
</dbReference>
<name>A0ABR1QMJ5_9PEZI</name>
<dbReference type="EMBL" id="JAQQWE010000003">
    <property type="protein sequence ID" value="KAK7959564.1"/>
    <property type="molecule type" value="Genomic_DNA"/>
</dbReference>
<organism evidence="3 4">
    <name type="scientific">Apiospora aurea</name>
    <dbReference type="NCBI Taxonomy" id="335848"/>
    <lineage>
        <taxon>Eukaryota</taxon>
        <taxon>Fungi</taxon>
        <taxon>Dikarya</taxon>
        <taxon>Ascomycota</taxon>
        <taxon>Pezizomycotina</taxon>
        <taxon>Sordariomycetes</taxon>
        <taxon>Xylariomycetidae</taxon>
        <taxon>Amphisphaeriales</taxon>
        <taxon>Apiosporaceae</taxon>
        <taxon>Apiospora</taxon>
    </lineage>
</organism>
<dbReference type="Gene3D" id="2.30.60.10">
    <property type="entry name" value="Cyanovirin-N"/>
    <property type="match status" value="1"/>
</dbReference>
<feature type="chain" id="PRO_5046459476" description="Cyanovirin-N domain-containing protein" evidence="1">
    <location>
        <begin position="20"/>
        <end position="141"/>
    </location>
</feature>
<comment type="caution">
    <text evidence="3">The sequence shown here is derived from an EMBL/GenBank/DDBJ whole genome shotgun (WGS) entry which is preliminary data.</text>
</comment>
<keyword evidence="1" id="KW-0732">Signal</keyword>
<evidence type="ECO:0000256" key="1">
    <source>
        <dbReference type="SAM" id="SignalP"/>
    </source>
</evidence>
<feature type="signal peptide" evidence="1">
    <location>
        <begin position="1"/>
        <end position="19"/>
    </location>
</feature>